<reference evidence="3" key="1">
    <citation type="journal article" date="2019" name="Int. J. Syst. Evol. Microbiol.">
        <title>The Global Catalogue of Microorganisms (GCM) 10K type strain sequencing project: providing services to taxonomists for standard genome sequencing and annotation.</title>
        <authorList>
            <consortium name="The Broad Institute Genomics Platform"/>
            <consortium name="The Broad Institute Genome Sequencing Center for Infectious Disease"/>
            <person name="Wu L."/>
            <person name="Ma J."/>
        </authorList>
    </citation>
    <scope>NUCLEOTIDE SEQUENCE [LARGE SCALE GENOMIC DNA]</scope>
    <source>
        <strain evidence="3">JCM 15395</strain>
    </source>
</reference>
<keyword evidence="1" id="KW-0732">Signal</keyword>
<evidence type="ECO:0008006" key="4">
    <source>
        <dbReference type="Google" id="ProtNLM"/>
    </source>
</evidence>
<name>A0ABP3RAQ3_9BACI</name>
<gene>
    <name evidence="2" type="ORF">GCM10009001_20180</name>
</gene>
<organism evidence="2 3">
    <name type="scientific">Virgibacillus siamensis</name>
    <dbReference type="NCBI Taxonomy" id="480071"/>
    <lineage>
        <taxon>Bacteria</taxon>
        <taxon>Bacillati</taxon>
        <taxon>Bacillota</taxon>
        <taxon>Bacilli</taxon>
        <taxon>Bacillales</taxon>
        <taxon>Bacillaceae</taxon>
        <taxon>Virgibacillus</taxon>
    </lineage>
</organism>
<protein>
    <recommendedName>
        <fullName evidence="4">DUF4829 domain-containing protein</fullName>
    </recommendedName>
</protein>
<keyword evidence="3" id="KW-1185">Reference proteome</keyword>
<dbReference type="Proteomes" id="UP001500866">
    <property type="component" value="Unassembled WGS sequence"/>
</dbReference>
<dbReference type="PROSITE" id="PS51257">
    <property type="entry name" value="PROKAR_LIPOPROTEIN"/>
    <property type="match status" value="1"/>
</dbReference>
<comment type="caution">
    <text evidence="2">The sequence shown here is derived from an EMBL/GenBank/DDBJ whole genome shotgun (WGS) entry which is preliminary data.</text>
</comment>
<evidence type="ECO:0000313" key="3">
    <source>
        <dbReference type="Proteomes" id="UP001500866"/>
    </source>
</evidence>
<sequence length="152" mass="17849">MRLKIFISLLVLMTALLGCNKTTDNPKELTLSFFKEAWMKHDFNEAKSLTENISISEIKNETQKVPEGYWKQFNKNIEVYYRDISQEGKEDVKSYILYAVGFRTFINLELKKASSGWVINDIQSKLPNDSKYTIEQMKKYDWKGTEIQIKTN</sequence>
<feature type="chain" id="PRO_5046063361" description="DUF4829 domain-containing protein" evidence="1">
    <location>
        <begin position="21"/>
        <end position="152"/>
    </location>
</feature>
<feature type="signal peptide" evidence="1">
    <location>
        <begin position="1"/>
        <end position="20"/>
    </location>
</feature>
<dbReference type="RefSeq" id="WP_343812654.1">
    <property type="nucleotide sequence ID" value="NZ_BAAADS010000013.1"/>
</dbReference>
<proteinExistence type="predicted"/>
<dbReference type="EMBL" id="BAAADS010000013">
    <property type="protein sequence ID" value="GAA0603139.1"/>
    <property type="molecule type" value="Genomic_DNA"/>
</dbReference>
<evidence type="ECO:0000313" key="2">
    <source>
        <dbReference type="EMBL" id="GAA0603139.1"/>
    </source>
</evidence>
<evidence type="ECO:0000256" key="1">
    <source>
        <dbReference type="SAM" id="SignalP"/>
    </source>
</evidence>
<accession>A0ABP3RAQ3</accession>